<keyword evidence="1" id="KW-0812">Transmembrane</keyword>
<dbReference type="Proteomes" id="UP001196509">
    <property type="component" value="Unassembled WGS sequence"/>
</dbReference>
<evidence type="ECO:0000313" key="4">
    <source>
        <dbReference type="Proteomes" id="UP001196509"/>
    </source>
</evidence>
<evidence type="ECO:0000313" key="3">
    <source>
        <dbReference type="EMBL" id="MBW8639109.1"/>
    </source>
</evidence>
<keyword evidence="4" id="KW-1185">Reference proteome</keyword>
<keyword evidence="1" id="KW-1133">Transmembrane helix</keyword>
<sequence length="251" mass="26883">MLKTRTKLFYGVASWLLLPAALYYGLKVRARTPRQAPPAGPQSGVAGVAGKEAYRLLVIGDSSACGVGVEDVADSLAPQIAGFINSKSNASASWRISGSNSATSGQIRDHVTPNLERRPYTHIVLSLGTNDMKNFHTVSRFKKAFGGLLYALHAKWPDATLIWSPLIDMKTVPGFPAPLSAILQMRRELINDMGVKLCNERYATVAPLLESSNPLGYSIDGFHASAAGYGYWAELLADTILALPGPAGHST</sequence>
<dbReference type="InterPro" id="IPR013830">
    <property type="entry name" value="SGNH_hydro"/>
</dbReference>
<proteinExistence type="predicted"/>
<comment type="caution">
    <text evidence="3">The sequence shown here is derived from an EMBL/GenBank/DDBJ whole genome shotgun (WGS) entry which is preliminary data.</text>
</comment>
<evidence type="ECO:0000256" key="1">
    <source>
        <dbReference type="SAM" id="Phobius"/>
    </source>
</evidence>
<dbReference type="GO" id="GO:0016788">
    <property type="term" value="F:hydrolase activity, acting on ester bonds"/>
    <property type="evidence" value="ECO:0007669"/>
    <property type="project" value="UniProtKB-ARBA"/>
</dbReference>
<keyword evidence="3" id="KW-0378">Hydrolase</keyword>
<dbReference type="Gene3D" id="3.40.50.1110">
    <property type="entry name" value="SGNH hydrolase"/>
    <property type="match status" value="1"/>
</dbReference>
<dbReference type="EMBL" id="JAICBX010000003">
    <property type="protein sequence ID" value="MBW8639109.1"/>
    <property type="molecule type" value="Genomic_DNA"/>
</dbReference>
<dbReference type="CDD" id="cd01836">
    <property type="entry name" value="FeeA_FeeB_like"/>
    <property type="match status" value="1"/>
</dbReference>
<gene>
    <name evidence="3" type="ORF">K1W69_18075</name>
</gene>
<feature type="domain" description="SGNH hydrolase-type esterase" evidence="2">
    <location>
        <begin position="58"/>
        <end position="229"/>
    </location>
</feature>
<evidence type="ECO:0000259" key="2">
    <source>
        <dbReference type="Pfam" id="PF13472"/>
    </source>
</evidence>
<protein>
    <submittedName>
        <fullName evidence="3">SGNH/GDSL hydrolase family protein</fullName>
    </submittedName>
</protein>
<dbReference type="AlphaFoldDB" id="A0AAE2ZLK9"/>
<name>A0AAE2ZLK9_9HYPH</name>
<dbReference type="RefSeq" id="WP_220229816.1">
    <property type="nucleotide sequence ID" value="NZ_JAICBX010000003.1"/>
</dbReference>
<dbReference type="InterPro" id="IPR036514">
    <property type="entry name" value="SGNH_hydro_sf"/>
</dbReference>
<feature type="transmembrane region" description="Helical" evidence="1">
    <location>
        <begin position="7"/>
        <end position="26"/>
    </location>
</feature>
<dbReference type="Pfam" id="PF13472">
    <property type="entry name" value="Lipase_GDSL_2"/>
    <property type="match status" value="1"/>
</dbReference>
<dbReference type="SUPFAM" id="SSF52266">
    <property type="entry name" value="SGNH hydrolase"/>
    <property type="match status" value="1"/>
</dbReference>
<reference evidence="3" key="1">
    <citation type="submission" date="2021-08" db="EMBL/GenBank/DDBJ databases">
        <title>Hoeflea bacterium WL0058 sp. nov., isolated from the sediment.</title>
        <authorList>
            <person name="Wang L."/>
            <person name="Zhang D."/>
        </authorList>
    </citation>
    <scope>NUCLEOTIDE SEQUENCE</scope>
    <source>
        <strain evidence="3">WL0058</strain>
    </source>
</reference>
<keyword evidence="1" id="KW-0472">Membrane</keyword>
<accession>A0AAE2ZLK9</accession>
<organism evidence="3 4">
    <name type="scientific">Flavimaribacter sediminis</name>
    <dbReference type="NCBI Taxonomy" id="2865987"/>
    <lineage>
        <taxon>Bacteria</taxon>
        <taxon>Pseudomonadati</taxon>
        <taxon>Pseudomonadota</taxon>
        <taxon>Alphaproteobacteria</taxon>
        <taxon>Hyphomicrobiales</taxon>
        <taxon>Rhizobiaceae</taxon>
        <taxon>Flavimaribacter</taxon>
    </lineage>
</organism>